<organism evidence="1">
    <name type="scientific">Xenorhabdus bovienii str. puntauvense</name>
    <dbReference type="NCBI Taxonomy" id="1398201"/>
    <lineage>
        <taxon>Bacteria</taxon>
        <taxon>Pseudomonadati</taxon>
        <taxon>Pseudomonadota</taxon>
        <taxon>Gammaproteobacteria</taxon>
        <taxon>Enterobacterales</taxon>
        <taxon>Morganellaceae</taxon>
        <taxon>Xenorhabdus</taxon>
    </lineage>
</organism>
<gene>
    <name evidence="1" type="ORF">XBP1_2810021</name>
</gene>
<evidence type="ECO:0000313" key="1">
    <source>
        <dbReference type="EMBL" id="CDG97751.1"/>
    </source>
</evidence>
<dbReference type="HOGENOM" id="CLU_2083947_0_0_6"/>
<dbReference type="AlphaFoldDB" id="A0A077N692"/>
<proteinExistence type="predicted"/>
<dbReference type="Proteomes" id="UP000028511">
    <property type="component" value="Unassembled WGS sequence"/>
</dbReference>
<reference evidence="1" key="1">
    <citation type="submission" date="2013-07" db="EMBL/GenBank/DDBJ databases">
        <title>Sub-species coevolution in mutualistic symbiosis.</title>
        <authorList>
            <person name="Murfin K."/>
            <person name="Klassen J."/>
            <person name="Lee M."/>
            <person name="Forst S."/>
            <person name="Stock P."/>
            <person name="Goodrich-Blair H."/>
        </authorList>
    </citation>
    <scope>NUCLEOTIDE SEQUENCE [LARGE SCALE GENOMIC DNA]</scope>
    <source>
        <strain evidence="1">Puntauvense</strain>
    </source>
</reference>
<name>A0A077N692_XENBV</name>
<comment type="caution">
    <text evidence="1">The sequence shown here is derived from an EMBL/GenBank/DDBJ whole genome shotgun (WGS) entry which is preliminary data.</text>
</comment>
<dbReference type="EMBL" id="CBSW010000203">
    <property type="protein sequence ID" value="CDG97751.1"/>
    <property type="molecule type" value="Genomic_DNA"/>
</dbReference>
<protein>
    <submittedName>
        <fullName evidence="1">Phage terminase GpA</fullName>
    </submittedName>
</protein>
<sequence length="117" mass="13562">MTNEQINNVQMMKHVTLERLSKVIANNLKLLAKSRNLPLYELQNQIVEAFLLKHAETEIRYVPSTHDDKNRYNVFVSDSVFAQIQNRSIEDQKSNAKIVYNAIICYARVNGLNNKLL</sequence>
<dbReference type="RefSeq" id="WP_038218261.1">
    <property type="nucleotide sequence ID" value="NZ_CAWLWN010000237.1"/>
</dbReference>
<accession>A0A077N692</accession>